<keyword evidence="1" id="KW-0175">Coiled coil</keyword>
<organism evidence="3 4">
    <name type="scientific">Symbiodinium necroappetens</name>
    <dbReference type="NCBI Taxonomy" id="1628268"/>
    <lineage>
        <taxon>Eukaryota</taxon>
        <taxon>Sar</taxon>
        <taxon>Alveolata</taxon>
        <taxon>Dinophyceae</taxon>
        <taxon>Suessiales</taxon>
        <taxon>Symbiodiniaceae</taxon>
        <taxon>Symbiodinium</taxon>
    </lineage>
</organism>
<proteinExistence type="predicted"/>
<evidence type="ECO:0000256" key="1">
    <source>
        <dbReference type="SAM" id="Coils"/>
    </source>
</evidence>
<dbReference type="OrthoDB" id="437206at2759"/>
<feature type="region of interest" description="Disordered" evidence="2">
    <location>
        <begin position="198"/>
        <end position="239"/>
    </location>
</feature>
<feature type="non-terminal residue" evidence="3">
    <location>
        <position position="239"/>
    </location>
</feature>
<accession>A0A812QUH5</accession>
<dbReference type="Proteomes" id="UP000601435">
    <property type="component" value="Unassembled WGS sequence"/>
</dbReference>
<feature type="region of interest" description="Disordered" evidence="2">
    <location>
        <begin position="136"/>
        <end position="155"/>
    </location>
</feature>
<dbReference type="AlphaFoldDB" id="A0A812QUH5"/>
<evidence type="ECO:0000256" key="2">
    <source>
        <dbReference type="SAM" id="MobiDB-lite"/>
    </source>
</evidence>
<evidence type="ECO:0000313" key="3">
    <source>
        <dbReference type="EMBL" id="CAE7404160.1"/>
    </source>
</evidence>
<feature type="coiled-coil region" evidence="1">
    <location>
        <begin position="2"/>
        <end position="48"/>
    </location>
</feature>
<protein>
    <submittedName>
        <fullName evidence="3">Uncharacterized protein</fullName>
    </submittedName>
</protein>
<comment type="caution">
    <text evidence="3">The sequence shown here is derived from an EMBL/GenBank/DDBJ whole genome shotgun (WGS) entry which is preliminary data.</text>
</comment>
<name>A0A812QUH5_9DINO</name>
<keyword evidence="4" id="KW-1185">Reference proteome</keyword>
<sequence length="239" mass="26501">VARIRRAEEEELRRRVEEAEHDKRRRKEEELRLQMQREEEARRAKLEEERLLELMQPRKCQKCEGSGRCANCQGEGSVDVLFLAPSVGSRPMPILQGRRPRGCRLCGGAGDGALLRDFVAGSGRCDVCKGERFIKPPPGGFKTPAKAEATPRRTSREYEALNGSMPDASALMLQVWRIHLQRRLAPVHAISGFAASKSDEDAALAPSAPAEQGRSGASKPSSEAMEKRLQRLHSALTHA</sequence>
<dbReference type="EMBL" id="CAJNJA010017597">
    <property type="protein sequence ID" value="CAE7404160.1"/>
    <property type="molecule type" value="Genomic_DNA"/>
</dbReference>
<evidence type="ECO:0000313" key="4">
    <source>
        <dbReference type="Proteomes" id="UP000601435"/>
    </source>
</evidence>
<gene>
    <name evidence="3" type="ORF">SNEC2469_LOCUS11077</name>
</gene>
<reference evidence="3" key="1">
    <citation type="submission" date="2021-02" db="EMBL/GenBank/DDBJ databases">
        <authorList>
            <person name="Dougan E. K."/>
            <person name="Rhodes N."/>
            <person name="Thang M."/>
            <person name="Chan C."/>
        </authorList>
    </citation>
    <scope>NUCLEOTIDE SEQUENCE</scope>
</reference>